<evidence type="ECO:0000256" key="2">
    <source>
        <dbReference type="ARBA" id="ARBA00022670"/>
    </source>
</evidence>
<evidence type="ECO:0000256" key="13">
    <source>
        <dbReference type="PROSITE-ProRule" id="PRU00196"/>
    </source>
</evidence>
<dbReference type="Pfam" id="PF04564">
    <property type="entry name" value="U-box"/>
    <property type="match status" value="1"/>
</dbReference>
<keyword evidence="3 15" id="KW-0812">Transmembrane</keyword>
<dbReference type="InterPro" id="IPR013083">
    <property type="entry name" value="Znf_RING/FYVE/PHD"/>
</dbReference>
<dbReference type="PROSITE" id="PS01209">
    <property type="entry name" value="LDLRA_1"/>
    <property type="match status" value="2"/>
</dbReference>
<feature type="domain" description="U-box" evidence="21">
    <location>
        <begin position="1835"/>
        <end position="1908"/>
    </location>
</feature>
<feature type="domain" description="MAM" evidence="18">
    <location>
        <begin position="461"/>
        <end position="623"/>
    </location>
</feature>
<dbReference type="PROSITE" id="PS51212">
    <property type="entry name" value="WSC"/>
    <property type="match status" value="1"/>
</dbReference>
<dbReference type="InterPro" id="IPR003613">
    <property type="entry name" value="Ubox_domain"/>
</dbReference>
<dbReference type="SMART" id="SM00137">
    <property type="entry name" value="MAM"/>
    <property type="match status" value="3"/>
</dbReference>
<name>A0A2B4RHJ3_STYPI</name>
<dbReference type="SMART" id="SM00202">
    <property type="entry name" value="SR"/>
    <property type="match status" value="4"/>
</dbReference>
<dbReference type="PRINTS" id="PR00261">
    <property type="entry name" value="LDLRECEPTOR"/>
</dbReference>
<dbReference type="GO" id="GO:0008236">
    <property type="term" value="F:serine-type peptidase activity"/>
    <property type="evidence" value="ECO:0007669"/>
    <property type="project" value="UniProtKB-KW"/>
</dbReference>
<evidence type="ECO:0000256" key="11">
    <source>
        <dbReference type="ARBA" id="ARBA00023180"/>
    </source>
</evidence>
<dbReference type="InterPro" id="IPR013320">
    <property type="entry name" value="ConA-like_dom_sf"/>
</dbReference>
<organism evidence="22 23">
    <name type="scientific">Stylophora pistillata</name>
    <name type="common">Smooth cauliflower coral</name>
    <dbReference type="NCBI Taxonomy" id="50429"/>
    <lineage>
        <taxon>Eukaryota</taxon>
        <taxon>Metazoa</taxon>
        <taxon>Cnidaria</taxon>
        <taxon>Anthozoa</taxon>
        <taxon>Hexacorallia</taxon>
        <taxon>Scleractinia</taxon>
        <taxon>Astrocoeniina</taxon>
        <taxon>Pocilloporidae</taxon>
        <taxon>Stylophora</taxon>
    </lineage>
</organism>
<evidence type="ECO:0000256" key="16">
    <source>
        <dbReference type="SAM" id="SignalP"/>
    </source>
</evidence>
<gene>
    <name evidence="22" type="primary">Prss12</name>
    <name evidence="22" type="ORF">AWC38_SpisGene19455</name>
</gene>
<dbReference type="EMBL" id="LSMT01000559">
    <property type="protein sequence ID" value="PFX16283.1"/>
    <property type="molecule type" value="Genomic_DNA"/>
</dbReference>
<dbReference type="SUPFAM" id="SSF57850">
    <property type="entry name" value="RING/U-box"/>
    <property type="match status" value="1"/>
</dbReference>
<feature type="disulfide bond" evidence="13">
    <location>
        <begin position="921"/>
        <end position="931"/>
    </location>
</feature>
<feature type="domain" description="WSC" evidence="20">
    <location>
        <begin position="1166"/>
        <end position="1254"/>
    </location>
</feature>
<dbReference type="FunFam" id="3.10.250.10:FF:000001">
    <property type="entry name" value="Lysyl oxidase 4 isoform X1"/>
    <property type="match status" value="1"/>
</dbReference>
<evidence type="ECO:0000256" key="4">
    <source>
        <dbReference type="ARBA" id="ARBA00022729"/>
    </source>
</evidence>
<dbReference type="PRINTS" id="PR00258">
    <property type="entry name" value="SPERACTRCPTR"/>
</dbReference>
<dbReference type="Proteomes" id="UP000225706">
    <property type="component" value="Unassembled WGS sequence"/>
</dbReference>
<feature type="domain" description="SRCR" evidence="19">
    <location>
        <begin position="1067"/>
        <end position="1165"/>
    </location>
</feature>
<keyword evidence="4 16" id="KW-0732">Signal</keyword>
<feature type="domain" description="CUB" evidence="17">
    <location>
        <begin position="1272"/>
        <end position="1398"/>
    </location>
</feature>
<dbReference type="InterPro" id="IPR036055">
    <property type="entry name" value="LDL_receptor-like_sf"/>
</dbReference>
<evidence type="ECO:0000259" key="19">
    <source>
        <dbReference type="PROSITE" id="PS50287"/>
    </source>
</evidence>
<evidence type="ECO:0000256" key="9">
    <source>
        <dbReference type="ARBA" id="ARBA00023136"/>
    </source>
</evidence>
<evidence type="ECO:0000256" key="14">
    <source>
        <dbReference type="SAM" id="MobiDB-lite"/>
    </source>
</evidence>
<keyword evidence="2" id="KW-0645">Protease</keyword>
<evidence type="ECO:0000256" key="6">
    <source>
        <dbReference type="ARBA" id="ARBA00022801"/>
    </source>
</evidence>
<feature type="disulfide bond" evidence="12">
    <location>
        <begin position="638"/>
        <end position="656"/>
    </location>
</feature>
<evidence type="ECO:0000256" key="5">
    <source>
        <dbReference type="ARBA" id="ARBA00022737"/>
    </source>
</evidence>
<dbReference type="Pfam" id="PF01822">
    <property type="entry name" value="WSC"/>
    <property type="match status" value="1"/>
</dbReference>
<dbReference type="SUPFAM" id="SSF56487">
    <property type="entry name" value="SRCR-like"/>
    <property type="match status" value="4"/>
</dbReference>
<protein>
    <submittedName>
        <fullName evidence="22">Neurotrypsin</fullName>
    </submittedName>
</protein>
<dbReference type="SUPFAM" id="SSF49854">
    <property type="entry name" value="Spermadhesin, CUB domain"/>
    <property type="match status" value="2"/>
</dbReference>
<feature type="disulfide bond" evidence="13">
    <location>
        <begin position="1028"/>
        <end position="1038"/>
    </location>
</feature>
<dbReference type="Pfam" id="PF00431">
    <property type="entry name" value="CUB"/>
    <property type="match status" value="2"/>
</dbReference>
<dbReference type="InterPro" id="IPR036772">
    <property type="entry name" value="SRCR-like_dom_sf"/>
</dbReference>
<dbReference type="Gene3D" id="3.30.40.10">
    <property type="entry name" value="Zinc/RING finger domain, C3HC4 (zinc finger)"/>
    <property type="match status" value="1"/>
</dbReference>
<accession>A0A2B4RHJ3</accession>
<dbReference type="InterPro" id="IPR001190">
    <property type="entry name" value="SRCR"/>
</dbReference>
<dbReference type="Gene3D" id="2.60.120.290">
    <property type="entry name" value="Spermadhesin, CUB domain"/>
    <property type="match status" value="2"/>
</dbReference>
<dbReference type="InterPro" id="IPR051560">
    <property type="entry name" value="MAM_domain-containing"/>
</dbReference>
<dbReference type="SUPFAM" id="SSF49899">
    <property type="entry name" value="Concanavalin A-like lectins/glucanases"/>
    <property type="match status" value="3"/>
</dbReference>
<feature type="disulfide bond" evidence="12">
    <location>
        <begin position="631"/>
        <end position="643"/>
    </location>
</feature>
<dbReference type="PANTHER" id="PTHR23282">
    <property type="entry name" value="APICAL ENDOSOMAL GLYCOPROTEIN PRECURSOR"/>
    <property type="match status" value="1"/>
</dbReference>
<feature type="disulfide bond" evidence="12">
    <location>
        <begin position="442"/>
        <end position="457"/>
    </location>
</feature>
<dbReference type="GO" id="GO:0004842">
    <property type="term" value="F:ubiquitin-protein transferase activity"/>
    <property type="evidence" value="ECO:0007669"/>
    <property type="project" value="InterPro"/>
</dbReference>
<feature type="domain" description="CUB" evidence="17">
    <location>
        <begin position="1429"/>
        <end position="1550"/>
    </location>
</feature>
<feature type="disulfide bond" evidence="12">
    <location>
        <begin position="650"/>
        <end position="665"/>
    </location>
</feature>
<keyword evidence="23" id="KW-1185">Reference proteome</keyword>
<keyword evidence="6" id="KW-0378">Hydrolase</keyword>
<dbReference type="InterPro" id="IPR035914">
    <property type="entry name" value="Sperma_CUB_dom_sf"/>
</dbReference>
<dbReference type="PROSITE" id="PS50068">
    <property type="entry name" value="LDLRA_2"/>
    <property type="match status" value="2"/>
</dbReference>
<comment type="caution">
    <text evidence="22">The sequence shown here is derived from an EMBL/GenBank/DDBJ whole genome shotgun (WGS) entry which is preliminary data.</text>
</comment>
<evidence type="ECO:0000256" key="15">
    <source>
        <dbReference type="SAM" id="Phobius"/>
    </source>
</evidence>
<proteinExistence type="predicted"/>
<feature type="disulfide bond" evidence="13">
    <location>
        <begin position="379"/>
        <end position="389"/>
    </location>
</feature>
<dbReference type="InterPro" id="IPR023415">
    <property type="entry name" value="LDLR_class-A_CS"/>
</dbReference>
<dbReference type="PROSITE" id="PS50287">
    <property type="entry name" value="SRCR_2"/>
    <property type="match status" value="4"/>
</dbReference>
<dbReference type="OrthoDB" id="5985073at2759"/>
<keyword evidence="10 13" id="KW-1015">Disulfide bond</keyword>
<feature type="domain" description="SRCR" evidence="19">
    <location>
        <begin position="851"/>
        <end position="952"/>
    </location>
</feature>
<keyword evidence="9 15" id="KW-0472">Membrane</keyword>
<keyword evidence="8 15" id="KW-1133">Transmembrane helix</keyword>
<dbReference type="InterPro" id="IPR000859">
    <property type="entry name" value="CUB_dom"/>
</dbReference>
<comment type="caution">
    <text evidence="13">Lacks conserved residue(s) required for the propagation of feature annotation.</text>
</comment>
<dbReference type="SMART" id="SM00042">
    <property type="entry name" value="CUB"/>
    <property type="match status" value="2"/>
</dbReference>
<dbReference type="GO" id="GO:0006508">
    <property type="term" value="P:proteolysis"/>
    <property type="evidence" value="ECO:0007669"/>
    <property type="project" value="UniProtKB-KW"/>
</dbReference>
<dbReference type="SMART" id="SM00321">
    <property type="entry name" value="WSC"/>
    <property type="match status" value="1"/>
</dbReference>
<evidence type="ECO:0000259" key="17">
    <source>
        <dbReference type="PROSITE" id="PS01180"/>
    </source>
</evidence>
<dbReference type="CDD" id="cd00112">
    <property type="entry name" value="LDLa"/>
    <property type="match status" value="2"/>
</dbReference>
<feature type="transmembrane region" description="Helical" evidence="15">
    <location>
        <begin position="1582"/>
        <end position="1603"/>
    </location>
</feature>
<feature type="domain" description="SRCR" evidence="19">
    <location>
        <begin position="314"/>
        <end position="411"/>
    </location>
</feature>
<evidence type="ECO:0000313" key="23">
    <source>
        <dbReference type="Proteomes" id="UP000225706"/>
    </source>
</evidence>
<dbReference type="Pfam" id="PF00629">
    <property type="entry name" value="MAM"/>
    <property type="match status" value="3"/>
</dbReference>
<dbReference type="SMART" id="SM00192">
    <property type="entry name" value="LDLa"/>
    <property type="match status" value="2"/>
</dbReference>
<dbReference type="PROSITE" id="PS01180">
    <property type="entry name" value="CUB"/>
    <property type="match status" value="2"/>
</dbReference>
<keyword evidence="11" id="KW-0325">Glycoprotein</keyword>
<dbReference type="SMART" id="SM00504">
    <property type="entry name" value="Ubox"/>
    <property type="match status" value="1"/>
</dbReference>
<feature type="disulfide bond" evidence="13">
    <location>
        <begin position="877"/>
        <end position="941"/>
    </location>
</feature>
<dbReference type="InterPro" id="IPR002172">
    <property type="entry name" value="LDrepeatLR_classA_rpt"/>
</dbReference>
<dbReference type="PROSITE" id="PS50060">
    <property type="entry name" value="MAM_2"/>
    <property type="match status" value="3"/>
</dbReference>
<dbReference type="SUPFAM" id="SSF57424">
    <property type="entry name" value="LDL receptor-like module"/>
    <property type="match status" value="2"/>
</dbReference>
<dbReference type="InterPro" id="IPR002889">
    <property type="entry name" value="WSC_carb-bd"/>
</dbReference>
<dbReference type="CDD" id="cd16655">
    <property type="entry name" value="RING-Ubox_WDSUB1-like"/>
    <property type="match status" value="1"/>
</dbReference>
<evidence type="ECO:0000256" key="10">
    <source>
        <dbReference type="ARBA" id="ARBA00023157"/>
    </source>
</evidence>
<dbReference type="GO" id="GO:0016020">
    <property type="term" value="C:membrane"/>
    <property type="evidence" value="ECO:0007669"/>
    <property type="project" value="UniProtKB-SubCell"/>
</dbReference>
<keyword evidence="7" id="KW-0720">Serine protease</keyword>
<dbReference type="GO" id="GO:0016567">
    <property type="term" value="P:protein ubiquitination"/>
    <property type="evidence" value="ECO:0007669"/>
    <property type="project" value="InterPro"/>
</dbReference>
<dbReference type="Gene3D" id="3.10.250.10">
    <property type="entry name" value="SRCR-like domain"/>
    <property type="match status" value="4"/>
</dbReference>
<evidence type="ECO:0000256" key="8">
    <source>
        <dbReference type="ARBA" id="ARBA00022989"/>
    </source>
</evidence>
<dbReference type="Pfam" id="PF00530">
    <property type="entry name" value="SRCR"/>
    <property type="match status" value="4"/>
</dbReference>
<reference evidence="23" key="1">
    <citation type="journal article" date="2017" name="bioRxiv">
        <title>Comparative analysis of the genomes of Stylophora pistillata and Acropora digitifera provides evidence for extensive differences between species of corals.</title>
        <authorList>
            <person name="Voolstra C.R."/>
            <person name="Li Y."/>
            <person name="Liew Y.J."/>
            <person name="Baumgarten S."/>
            <person name="Zoccola D."/>
            <person name="Flot J.-F."/>
            <person name="Tambutte S."/>
            <person name="Allemand D."/>
            <person name="Aranda M."/>
        </authorList>
    </citation>
    <scope>NUCLEOTIDE SEQUENCE [LARGE SCALE GENOMIC DNA]</scope>
</reference>
<feature type="domain" description="SRCR" evidence="19">
    <location>
        <begin position="962"/>
        <end position="1058"/>
    </location>
</feature>
<dbReference type="FunFam" id="3.10.250.10:FF:000011">
    <property type="entry name" value="Scavenger receptor class A member 5"/>
    <property type="match status" value="1"/>
</dbReference>
<dbReference type="STRING" id="50429.A0A2B4RHJ3"/>
<dbReference type="CDD" id="cd06263">
    <property type="entry name" value="MAM"/>
    <property type="match status" value="3"/>
</dbReference>
<evidence type="ECO:0000259" key="18">
    <source>
        <dbReference type="PROSITE" id="PS50060"/>
    </source>
</evidence>
<dbReference type="PROSITE" id="PS51698">
    <property type="entry name" value="U_BOX"/>
    <property type="match status" value="1"/>
</dbReference>
<keyword evidence="5" id="KW-0677">Repeat</keyword>
<feature type="region of interest" description="Disordered" evidence="14">
    <location>
        <begin position="1766"/>
        <end position="1792"/>
    </location>
</feature>
<dbReference type="PANTHER" id="PTHR23282:SF101">
    <property type="entry name" value="MAM DOMAIN-CONTAINING PROTEIN"/>
    <property type="match status" value="1"/>
</dbReference>
<evidence type="ECO:0000256" key="1">
    <source>
        <dbReference type="ARBA" id="ARBA00004167"/>
    </source>
</evidence>
<feature type="domain" description="MAM" evidence="18">
    <location>
        <begin position="670"/>
        <end position="839"/>
    </location>
</feature>
<dbReference type="Gene3D" id="4.10.400.10">
    <property type="entry name" value="Low-density Lipoprotein Receptor"/>
    <property type="match status" value="2"/>
</dbReference>
<feature type="chain" id="PRO_5012383089" evidence="16">
    <location>
        <begin position="22"/>
        <end position="1908"/>
    </location>
</feature>
<comment type="subcellular location">
    <subcellularLocation>
        <location evidence="1">Membrane</location>
        <topology evidence="1">Single-pass membrane protein</topology>
    </subcellularLocation>
</comment>
<evidence type="ECO:0000256" key="7">
    <source>
        <dbReference type="ARBA" id="ARBA00022825"/>
    </source>
</evidence>
<dbReference type="PROSITE" id="PS00420">
    <property type="entry name" value="SRCR_1"/>
    <property type="match status" value="1"/>
</dbReference>
<evidence type="ECO:0000313" key="22">
    <source>
        <dbReference type="EMBL" id="PFX16283.1"/>
    </source>
</evidence>
<evidence type="ECO:0000256" key="12">
    <source>
        <dbReference type="PROSITE-ProRule" id="PRU00124"/>
    </source>
</evidence>
<feature type="signal peptide" evidence="16">
    <location>
        <begin position="1"/>
        <end position="21"/>
    </location>
</feature>
<dbReference type="InterPro" id="IPR000998">
    <property type="entry name" value="MAM_dom"/>
</dbReference>
<evidence type="ECO:0000259" key="21">
    <source>
        <dbReference type="PROSITE" id="PS51698"/>
    </source>
</evidence>
<dbReference type="CDD" id="cd00041">
    <property type="entry name" value="CUB"/>
    <property type="match status" value="2"/>
</dbReference>
<dbReference type="Pfam" id="PF00057">
    <property type="entry name" value="Ldl_recept_a"/>
    <property type="match status" value="1"/>
</dbReference>
<sequence>MRDFKYSLLFAYLVWIIGICGHQRPNCEYRSGERELVCEEIIDPSLAQNIAESTERIVFTSDSLACDCSLRALLEWREELSLTRSVALEGTCSSPKYPLGQSINSLSPTDISCGAGDALLVRKRRAADEGQQPNENKTYIPDAPLWPCDFEQGLCQWFQLHNGDFHWTRYKGDTPSSNTGPTTDHTKGTVNGYYIYIETSLPRRRDHKARLVSPTLAPVDPSNTCQMDLFIHMKGSHIGELNIYQQPVVGFAVKKLSLTTNQGSDWFKRQVQFDSDTKFQVIIEGVRGAQYQGDIALDDISFTAGCKRLAPSYVRLVNGSTFNEGRVEVYHQELWQPVCSEGWSQSDSSVACRELGFKNGSTEDTPLFGMFAGLSNVTCKGDETSIKNCSLGESSNNATCPSNSTVTVKCAGILPVCPLKTHFHCPADGRGSMTCISRDQLCDFTSDCWDGSDEINCENYTRCDFNDTRICGWLQAKNDQMDWTRHKGSTASIFTGPSADHNGNRNGYYLYLEVSNRQGGEKARILVIPRFQGDNNGLCKLRFYYHLYGVGIGTLRVLAADRYSQQTLWTKSYSQLNEWGRAEVPLFNLSSSFYVTFEGEHSGHSPHGDIAIDDISFTPECRPAPHENVTCKEGTFPCGSGECISLSKQCDFTDDCYDASDELSCGLTPGRCDFEADMCHWQNLTDDDFDWERHTGSTASFDTGPYYDHTKGYRGAGYYLYIEASNPRVRGDKARIISPQFMWQNVAGCTLRFYYHMKGLWGFRTLGTLRVILRNTITGAETSPLWHKSGSQGNQWLRADVAITTNWTVSQVIIEAERGSTFHGDIAVDDISFSSQCYPSEAVHIYKNYDVRLTDGKKGSFEGRVEIYRVGTWGTICEDGWGQKDAGVVCKQLGYGGVKSVHAGSYFGEGRGPIWLDDLACYGNETSLGHCSHNGWGSHDCSHSQDAGVVCDIDGGSTTKALRLKTNNSTNSGLVEIYHGGSWEPICYDGWDIHDAFVACRQLGFPGAKSITRETAVGVTRSLKKVQCQGGEDTLGECVHNGWSQGNCNYGFAGVICSVEGTAEGNIRLRGGSSEREGRVEVFHRGEWGTVCDDAWTEANARVVCYELGFTSVRKVHQSFGPGSGRVWLDRVSCHGNETALVKCGNSGWGATSCTHSEDIGVICSDDAYIGCYKDTQNHVMTHELTSSDMTPVKCIRRCQSKGFMYAGLEWANECYCGNHFNRYGNSTSCQLPCLGDASKVCGGTWALSVYNTDPAIVPTQVPGYNPVTQSCTTRIFDPWRIQIPNQFYAGDHSKGWISSPAFPNNYLHDTVCIWVLNLYSGTRAKVTFKYFQTERYYDYVEIRDGDKDYSEPFLTPVGGFTGNVTNSVTASGNVMWIKFYTDSSVNYKGFNLTYEAVGAPTAAPTTSSVSTTIPPSQLPLYQMVEGGCNGISHSVNTTFGYLDKYHSSGFIHSPNYPSNYDNNLLCRWFIRVAPGYRIHLSVLKEDVNHEAHAGGLGDKLTIEDQESSENSRDSPAPWSFLSKGSFVRLVFVTDSANTGKGFYLRYTRVPLTGTEPPTPRQVNTAEERKDTIKDAMSGGTIAGIVIPILLMIIVVLVILLFLKNRKKRLNQGVRHGFVNETYGDCESINMTATQGNGEAAQPVTAGQDQPPAFAAPAQEPTAYFTAAPPPYSQAAPGNVYFVPFAATPGGGMAPVGVDNPGYAQLYSAPPAYEAVRQAANSTTATGIGSVTSLREAAKDDRAPVSNGIAAPGAVYAPLSRAVLPPIRGNESTGDPVKKQAPQEEEAGPLPEKSLLTVEHFPEPSAPPRPLSATSQVRVVSPAPPPVSAMEFDTEVPFDFLCPITNKIMSDPVKASDGYNYERKAIRRWFRKKRSSPMTNETLTDFEVRPNDELRSQIERFVGNHSVV</sequence>
<feature type="domain" description="MAM" evidence="18">
    <location>
        <begin position="146"/>
        <end position="308"/>
    </location>
</feature>
<dbReference type="FunFam" id="3.10.250.10:FF:000016">
    <property type="entry name" value="Scavenger receptor cysteine-rich protein type 12"/>
    <property type="match status" value="2"/>
</dbReference>
<dbReference type="Gene3D" id="2.60.120.200">
    <property type="match status" value="3"/>
</dbReference>
<feature type="disulfide bond" evidence="13">
    <location>
        <begin position="1134"/>
        <end position="1144"/>
    </location>
</feature>
<feature type="disulfide bond" evidence="13">
    <location>
        <begin position="890"/>
        <end position="951"/>
    </location>
</feature>
<evidence type="ECO:0000256" key="3">
    <source>
        <dbReference type="ARBA" id="ARBA00022692"/>
    </source>
</evidence>
<evidence type="ECO:0000259" key="20">
    <source>
        <dbReference type="PROSITE" id="PS51212"/>
    </source>
</evidence>